<accession>A0A292Q6G8</accession>
<dbReference type="EMBL" id="LN890960">
    <property type="protein sequence ID" value="CUS14320.1"/>
    <property type="molecule type" value="Genomic_DNA"/>
</dbReference>
<keyword evidence="8 9" id="KW-0539">Nucleus</keyword>
<sequence>MSVPGLQLSELPIGQPFSNFTAQDSTPAEPLAEKTYEIAKLREWRFEVAFGATVEVKLLKGSAEIFGTELPIGHKFTFTGTKSAIFTWHGCTLEVRGSPSVEYTSEETPMTAYTNLHFALEKQRGMASESPTMQGPRVMIIGPENAGKTSLVKILTAYAVRQGQKPAVVNLDPKEGVLSLPGTLSATSFSTIMDVEEGFGSSPTSGPSPVPVKLPLVYYYGLETPEGNTKLYRALVSRMAVAVSSRLSEDDQSTPPPSPPSTNEVNTRTPQDRSSGIIIDTPGTISQTPTGYDLLHHAISEFSVTTLVVLGSERLYSDMLRRFEDRPNHQHHPPISIIKLSKSGGCVDRDDAFLRASRERSIREYFFGEPKKRTLSPYTMTVGFDDLNIWRVGEASTLNASLLPIGHDDDEEGGGGGGGQALLAQAECSMLLQHSVAAVLHAEVGDGVHILAESSVMGASVDEQKRYMKILAPMPGRLPPKPLVVSSFPEPTFSLVG</sequence>
<name>A0A292Q6G8_9PEZI</name>
<proteinExistence type="inferred from homology"/>
<dbReference type="GO" id="GO:0051731">
    <property type="term" value="F:polynucleotide 5'-hydroxyl-kinase activity"/>
    <property type="evidence" value="ECO:0007669"/>
    <property type="project" value="InterPro"/>
</dbReference>
<dbReference type="PANTHER" id="PTHR12755">
    <property type="entry name" value="CLEAVAGE/POLYADENYLATION FACTOR IA SUBUNIT CLP1P"/>
    <property type="match status" value="1"/>
</dbReference>
<evidence type="ECO:0000256" key="9">
    <source>
        <dbReference type="HAMAP-Rule" id="MF_03035"/>
    </source>
</evidence>
<keyword evidence="7 9" id="KW-0067">ATP-binding</keyword>
<evidence type="ECO:0000259" key="12">
    <source>
        <dbReference type="Pfam" id="PF16573"/>
    </source>
</evidence>
<feature type="domain" description="Clp1 P-loop" evidence="13">
    <location>
        <begin position="269"/>
        <end position="367"/>
    </location>
</feature>
<evidence type="ECO:0000259" key="11">
    <source>
        <dbReference type="Pfam" id="PF06807"/>
    </source>
</evidence>
<evidence type="ECO:0000256" key="1">
    <source>
        <dbReference type="ARBA" id="ARBA00003798"/>
    </source>
</evidence>
<comment type="function">
    <text evidence="9">Required for endonucleolytic cleavage during polyadenylation-dependent pre-mRNA 3'-end formation.</text>
</comment>
<dbReference type="InterPro" id="IPR038238">
    <property type="entry name" value="Clp1_C_sf"/>
</dbReference>
<dbReference type="InterPro" id="IPR038239">
    <property type="entry name" value="Clp1_N_sf"/>
</dbReference>
<dbReference type="GO" id="GO:0006388">
    <property type="term" value="P:tRNA splicing, via endonucleolytic cleavage and ligation"/>
    <property type="evidence" value="ECO:0007669"/>
    <property type="project" value="TreeGrafter"/>
</dbReference>
<gene>
    <name evidence="9" type="primary">CLP1</name>
    <name evidence="14" type="ORF">GSTUAT00001610001</name>
</gene>
<dbReference type="Gene3D" id="2.60.120.1030">
    <property type="entry name" value="Clp1, DNA binding domain"/>
    <property type="match status" value="1"/>
</dbReference>
<dbReference type="GO" id="GO:0005849">
    <property type="term" value="C:mRNA cleavage factor complex"/>
    <property type="evidence" value="ECO:0007669"/>
    <property type="project" value="UniProtKB-UniRule"/>
</dbReference>
<dbReference type="InterPro" id="IPR028606">
    <property type="entry name" value="Clp1"/>
</dbReference>
<protein>
    <recommendedName>
        <fullName evidence="4">Polynucleotide 5'-hydroxyl-kinase GRC3</fullName>
    </recommendedName>
    <alternativeName>
        <fullName evidence="3">Polynucleotide 5'-hydroxyl-kinase grc3</fullName>
    </alternativeName>
</protein>
<dbReference type="InterPro" id="IPR010655">
    <property type="entry name" value="Clp1_C"/>
</dbReference>
<dbReference type="PANTHER" id="PTHR12755:SF6">
    <property type="entry name" value="POLYRIBONUCLEOTIDE 5'-HYDROXYL-KINASE CLP1"/>
    <property type="match status" value="1"/>
</dbReference>
<reference evidence="14" key="1">
    <citation type="submission" date="2015-10" db="EMBL/GenBank/DDBJ databases">
        <authorList>
            <person name="Regsiter A."/>
            <person name="william w."/>
        </authorList>
    </citation>
    <scope>NUCLEOTIDE SEQUENCE</scope>
    <source>
        <strain evidence="14">Montdore</strain>
    </source>
</reference>
<evidence type="ECO:0000256" key="6">
    <source>
        <dbReference type="ARBA" id="ARBA00022741"/>
    </source>
</evidence>
<feature type="binding site" evidence="9">
    <location>
        <position position="43"/>
    </location>
    <ligand>
        <name>ATP</name>
        <dbReference type="ChEBI" id="CHEBI:30616"/>
    </ligand>
</feature>
<evidence type="ECO:0000256" key="2">
    <source>
        <dbReference type="ARBA" id="ARBA00004123"/>
    </source>
</evidence>
<evidence type="ECO:0000313" key="14">
    <source>
        <dbReference type="EMBL" id="CUS14320.1"/>
    </source>
</evidence>
<evidence type="ECO:0000256" key="8">
    <source>
        <dbReference type="ARBA" id="ARBA00023242"/>
    </source>
</evidence>
<dbReference type="Gene3D" id="2.40.30.330">
    <property type="entry name" value="Pre-mRNA cleavage complex subunit Clp1, C-terminal domain"/>
    <property type="match status" value="1"/>
</dbReference>
<feature type="domain" description="Clp1 N-terminal" evidence="12">
    <location>
        <begin position="38"/>
        <end position="125"/>
    </location>
</feature>
<dbReference type="HAMAP" id="MF_03035">
    <property type="entry name" value="Clp1"/>
    <property type="match status" value="1"/>
</dbReference>
<dbReference type="SUPFAM" id="SSF52540">
    <property type="entry name" value="P-loop containing nucleoside triphosphate hydrolases"/>
    <property type="match status" value="1"/>
</dbReference>
<comment type="similarity">
    <text evidence="9">Belongs to the Clp1 family. Clp1 subfamily.</text>
</comment>
<dbReference type="Gene3D" id="3.40.50.300">
    <property type="entry name" value="P-loop containing nucleotide triphosphate hydrolases"/>
    <property type="match status" value="1"/>
</dbReference>
<evidence type="ECO:0000256" key="10">
    <source>
        <dbReference type="SAM" id="MobiDB-lite"/>
    </source>
</evidence>
<feature type="compositionally biased region" description="Polar residues" evidence="10">
    <location>
        <begin position="263"/>
        <end position="274"/>
    </location>
</feature>
<dbReference type="Proteomes" id="UP001412239">
    <property type="component" value="Unassembled WGS sequence"/>
</dbReference>
<keyword evidence="6 9" id="KW-0547">Nucleotide-binding</keyword>
<dbReference type="InterPro" id="IPR027417">
    <property type="entry name" value="P-loop_NTPase"/>
</dbReference>
<dbReference type="GO" id="GO:0005524">
    <property type="term" value="F:ATP binding"/>
    <property type="evidence" value="ECO:0007669"/>
    <property type="project" value="UniProtKB-UniRule"/>
</dbReference>
<feature type="domain" description="Clp1 P-loop" evidence="13">
    <location>
        <begin position="142"/>
        <end position="253"/>
    </location>
</feature>
<dbReference type="Pfam" id="PF06807">
    <property type="entry name" value="Clp1"/>
    <property type="match status" value="1"/>
</dbReference>
<dbReference type="FunFam" id="2.60.120.1030:FF:000001">
    <property type="entry name" value="Protein CLP1 homolog 5"/>
    <property type="match status" value="1"/>
</dbReference>
<dbReference type="Pfam" id="PF16575">
    <property type="entry name" value="CLP1_P"/>
    <property type="match status" value="2"/>
</dbReference>
<evidence type="ECO:0000256" key="5">
    <source>
        <dbReference type="ARBA" id="ARBA00022664"/>
    </source>
</evidence>
<comment type="subunit">
    <text evidence="9">Component of a pre-mRNA cleavage factor complex. Interacts directly with PCF11.</text>
</comment>
<dbReference type="AlphaFoldDB" id="A0A292Q6G8"/>
<organism evidence="14 15">
    <name type="scientific">Tuber aestivum</name>
    <name type="common">summer truffle</name>
    <dbReference type="NCBI Taxonomy" id="59557"/>
    <lineage>
        <taxon>Eukaryota</taxon>
        <taxon>Fungi</taxon>
        <taxon>Dikarya</taxon>
        <taxon>Ascomycota</taxon>
        <taxon>Pezizomycotina</taxon>
        <taxon>Pezizomycetes</taxon>
        <taxon>Pezizales</taxon>
        <taxon>Tuberaceae</taxon>
        <taxon>Tuber</taxon>
    </lineage>
</organism>
<keyword evidence="15" id="KW-1185">Reference proteome</keyword>
<evidence type="ECO:0000259" key="13">
    <source>
        <dbReference type="Pfam" id="PF16575"/>
    </source>
</evidence>
<feature type="domain" description="Clp1 C-terminal" evidence="11">
    <location>
        <begin position="375"/>
        <end position="489"/>
    </location>
</feature>
<dbReference type="InterPro" id="IPR045116">
    <property type="entry name" value="Clp1/Grc3"/>
</dbReference>
<evidence type="ECO:0000313" key="15">
    <source>
        <dbReference type="Proteomes" id="UP001412239"/>
    </source>
</evidence>
<dbReference type="InterPro" id="IPR032324">
    <property type="entry name" value="Clp1_N"/>
</dbReference>
<feature type="region of interest" description="Disordered" evidence="10">
    <location>
        <begin position="246"/>
        <end position="284"/>
    </location>
</feature>
<evidence type="ECO:0000256" key="3">
    <source>
        <dbReference type="ARBA" id="ARBA00018706"/>
    </source>
</evidence>
<keyword evidence="5 9" id="KW-0507">mRNA processing</keyword>
<comment type="subcellular location">
    <subcellularLocation>
        <location evidence="2 9">Nucleus</location>
    </subcellularLocation>
</comment>
<evidence type="ECO:0000256" key="4">
    <source>
        <dbReference type="ARBA" id="ARBA00019824"/>
    </source>
</evidence>
<dbReference type="Pfam" id="PF16573">
    <property type="entry name" value="CLP1_N"/>
    <property type="match status" value="1"/>
</dbReference>
<feature type="binding site" evidence="9">
    <location>
        <position position="82"/>
    </location>
    <ligand>
        <name>ATP</name>
        <dbReference type="ChEBI" id="CHEBI:30616"/>
    </ligand>
</feature>
<feature type="binding site" evidence="9">
    <location>
        <begin position="145"/>
        <end position="150"/>
    </location>
    <ligand>
        <name>ATP</name>
        <dbReference type="ChEBI" id="CHEBI:30616"/>
    </ligand>
</feature>
<comment type="function">
    <text evidence="1">Polynucleotide 5'-kinase involved in rRNA processing.</text>
</comment>
<dbReference type="InterPro" id="IPR032319">
    <property type="entry name" value="CLP1_P"/>
</dbReference>
<dbReference type="GO" id="GO:0031124">
    <property type="term" value="P:mRNA 3'-end processing"/>
    <property type="evidence" value="ECO:0007669"/>
    <property type="project" value="UniProtKB-UniRule"/>
</dbReference>
<evidence type="ECO:0000256" key="7">
    <source>
        <dbReference type="ARBA" id="ARBA00022840"/>
    </source>
</evidence>